<dbReference type="InterPro" id="IPR044256">
    <property type="entry name" value="HCF244-like"/>
</dbReference>
<keyword evidence="1" id="KW-0602">Photosynthesis</keyword>
<evidence type="ECO:0000256" key="1">
    <source>
        <dbReference type="ARBA" id="ARBA00022531"/>
    </source>
</evidence>
<dbReference type="Pfam" id="PF13460">
    <property type="entry name" value="NAD_binding_10"/>
    <property type="match status" value="1"/>
</dbReference>
<dbReference type="PANTHER" id="PTHR47128:SF2">
    <property type="entry name" value="PROTEIN HIGH CHLOROPHYLL FLUORESCENCE PHENOTYPE 244, CHLOROPLASTIC"/>
    <property type="match status" value="1"/>
</dbReference>
<evidence type="ECO:0000256" key="2">
    <source>
        <dbReference type="ARBA" id="ARBA00023276"/>
    </source>
</evidence>
<keyword evidence="5" id="KW-1185">Reference proteome</keyword>
<dbReference type="SUPFAM" id="SSF51735">
    <property type="entry name" value="NAD(P)-binding Rossmann-fold domains"/>
    <property type="match status" value="1"/>
</dbReference>
<proteinExistence type="predicted"/>
<dbReference type="EMBL" id="JAUSTB010000011">
    <property type="protein sequence ID" value="MDQ0147226.1"/>
    <property type="molecule type" value="Genomic_DNA"/>
</dbReference>
<reference evidence="4 5" key="1">
    <citation type="submission" date="2023-07" db="EMBL/GenBank/DDBJ databases">
        <title>Sorghum-associated microbial communities from plants grown in Nebraska, USA.</title>
        <authorList>
            <person name="Schachtman D."/>
        </authorList>
    </citation>
    <scope>NUCLEOTIDE SEQUENCE [LARGE SCALE GENOMIC DNA]</scope>
    <source>
        <strain evidence="4 5">DS1001</strain>
    </source>
</reference>
<dbReference type="AlphaFoldDB" id="A0AAJ1SUK5"/>
<dbReference type="RefSeq" id="WP_307361381.1">
    <property type="nucleotide sequence ID" value="NZ_JAUSTB010000011.1"/>
</dbReference>
<comment type="caution">
    <text evidence="4">The sequence shown here is derived from an EMBL/GenBank/DDBJ whole genome shotgun (WGS) entry which is preliminary data.</text>
</comment>
<dbReference type="Gene3D" id="3.40.50.720">
    <property type="entry name" value="NAD(P)-binding Rossmann-like Domain"/>
    <property type="match status" value="1"/>
</dbReference>
<name>A0AAJ1SUK5_9MICC</name>
<keyword evidence="2" id="KW-0604">Photosystem II</keyword>
<dbReference type="InterPro" id="IPR036291">
    <property type="entry name" value="NAD(P)-bd_dom_sf"/>
</dbReference>
<gene>
    <name evidence="4" type="ORF">J2T23_003132</name>
</gene>
<dbReference type="InterPro" id="IPR016040">
    <property type="entry name" value="NAD(P)-bd_dom"/>
</dbReference>
<sequence>MILLVGATGDLGGRAAKRLRASGQEVRCLVRRQTDDSPLRAIGAEVVRGDLTEPATLPPPCEGADTVIATATAISRRFAGTSSATIRDVDEVGMGHLVDAAEAAGVQRFVYLSFPIGSASLRTPLEQAKLTIERRLANSPMRTVVVRSDGLQEVQLSPAARFDLAAGKAAVIGKGDNRRRLVATGDIAALLAAVALEPDPPAQIDVGGPEPLTKKEIIGIAGELAHHPLKVQRMPRPVARMATLMLKRRNDAMASALGVGLASDIEEATWDDKPLRQRGINPKSVTEFLKEQSQALAGH</sequence>
<evidence type="ECO:0000313" key="4">
    <source>
        <dbReference type="EMBL" id="MDQ0147226.1"/>
    </source>
</evidence>
<dbReference type="PANTHER" id="PTHR47128">
    <property type="match status" value="1"/>
</dbReference>
<accession>A0AAJ1SUK5</accession>
<protein>
    <submittedName>
        <fullName evidence="4">Uncharacterized protein YbjT (DUF2867 family)</fullName>
    </submittedName>
</protein>
<evidence type="ECO:0000259" key="3">
    <source>
        <dbReference type="Pfam" id="PF13460"/>
    </source>
</evidence>
<organism evidence="4 5">
    <name type="scientific">Pseudarthrobacter niigatensis</name>
    <dbReference type="NCBI Taxonomy" id="369935"/>
    <lineage>
        <taxon>Bacteria</taxon>
        <taxon>Bacillati</taxon>
        <taxon>Actinomycetota</taxon>
        <taxon>Actinomycetes</taxon>
        <taxon>Micrococcales</taxon>
        <taxon>Micrococcaceae</taxon>
        <taxon>Pseudarthrobacter</taxon>
    </lineage>
</organism>
<dbReference type="GO" id="GO:0009523">
    <property type="term" value="C:photosystem II"/>
    <property type="evidence" value="ECO:0007669"/>
    <property type="project" value="UniProtKB-KW"/>
</dbReference>
<dbReference type="Proteomes" id="UP001239267">
    <property type="component" value="Unassembled WGS sequence"/>
</dbReference>
<feature type="domain" description="NAD(P)-binding" evidence="3">
    <location>
        <begin position="6"/>
        <end position="198"/>
    </location>
</feature>
<dbReference type="GO" id="GO:0015979">
    <property type="term" value="P:photosynthesis"/>
    <property type="evidence" value="ECO:0007669"/>
    <property type="project" value="UniProtKB-KW"/>
</dbReference>
<evidence type="ECO:0000313" key="5">
    <source>
        <dbReference type="Proteomes" id="UP001239267"/>
    </source>
</evidence>